<organism evidence="9 10">
    <name type="scientific">Shimazuella alba</name>
    <dbReference type="NCBI Taxonomy" id="2690964"/>
    <lineage>
        <taxon>Bacteria</taxon>
        <taxon>Bacillati</taxon>
        <taxon>Bacillota</taxon>
        <taxon>Bacilli</taxon>
        <taxon>Bacillales</taxon>
        <taxon>Thermoactinomycetaceae</taxon>
        <taxon>Shimazuella</taxon>
    </lineage>
</organism>
<gene>
    <name evidence="9" type="ORF">GSM42_15105</name>
</gene>
<feature type="transmembrane region" description="Helical" evidence="7">
    <location>
        <begin position="243"/>
        <end position="259"/>
    </location>
</feature>
<feature type="domain" description="EamA" evidence="8">
    <location>
        <begin position="9"/>
        <end position="134"/>
    </location>
</feature>
<comment type="similarity">
    <text evidence="2">Belongs to the EamA transporter family.</text>
</comment>
<dbReference type="EMBL" id="WUUL01000011">
    <property type="protein sequence ID" value="MXQ55020.1"/>
    <property type="molecule type" value="Genomic_DNA"/>
</dbReference>
<keyword evidence="4 7" id="KW-0812">Transmembrane</keyword>
<feature type="transmembrane region" description="Helical" evidence="7">
    <location>
        <begin position="175"/>
        <end position="194"/>
    </location>
</feature>
<feature type="transmembrane region" description="Helical" evidence="7">
    <location>
        <begin position="92"/>
        <end position="113"/>
    </location>
</feature>
<dbReference type="Pfam" id="PF00892">
    <property type="entry name" value="EamA"/>
    <property type="match status" value="2"/>
</dbReference>
<keyword evidence="10" id="KW-1185">Reference proteome</keyword>
<dbReference type="PANTHER" id="PTHR32322">
    <property type="entry name" value="INNER MEMBRANE TRANSPORTER"/>
    <property type="match status" value="1"/>
</dbReference>
<evidence type="ECO:0000256" key="7">
    <source>
        <dbReference type="SAM" id="Phobius"/>
    </source>
</evidence>
<dbReference type="GO" id="GO:0005886">
    <property type="term" value="C:plasma membrane"/>
    <property type="evidence" value="ECO:0007669"/>
    <property type="project" value="UniProtKB-SubCell"/>
</dbReference>
<proteinExistence type="inferred from homology"/>
<dbReference type="Proteomes" id="UP000430692">
    <property type="component" value="Unassembled WGS sequence"/>
</dbReference>
<evidence type="ECO:0000256" key="6">
    <source>
        <dbReference type="ARBA" id="ARBA00023136"/>
    </source>
</evidence>
<dbReference type="AlphaFoldDB" id="A0A6I4VYL2"/>
<evidence type="ECO:0000256" key="4">
    <source>
        <dbReference type="ARBA" id="ARBA00022692"/>
    </source>
</evidence>
<accession>A0A6I4VYL2</accession>
<keyword evidence="5 7" id="KW-1133">Transmembrane helix</keyword>
<evidence type="ECO:0000256" key="5">
    <source>
        <dbReference type="ARBA" id="ARBA00022989"/>
    </source>
</evidence>
<comment type="caution">
    <text evidence="9">The sequence shown here is derived from an EMBL/GenBank/DDBJ whole genome shotgun (WGS) entry which is preliminary data.</text>
</comment>
<evidence type="ECO:0000256" key="2">
    <source>
        <dbReference type="ARBA" id="ARBA00007362"/>
    </source>
</evidence>
<dbReference type="RefSeq" id="WP_160802373.1">
    <property type="nucleotide sequence ID" value="NZ_WUUL01000011.1"/>
</dbReference>
<feature type="transmembrane region" description="Helical" evidence="7">
    <location>
        <begin position="67"/>
        <end position="86"/>
    </location>
</feature>
<dbReference type="PANTHER" id="PTHR32322:SF18">
    <property type="entry name" value="S-ADENOSYLMETHIONINE_S-ADENOSYLHOMOCYSTEINE TRANSPORTER"/>
    <property type="match status" value="1"/>
</dbReference>
<reference evidence="9 10" key="1">
    <citation type="submission" date="2019-12" db="EMBL/GenBank/DDBJ databases">
        <title>Whole-genome analyses of novel actinobacteria.</title>
        <authorList>
            <person name="Sahin N."/>
            <person name="Saygin H."/>
        </authorList>
    </citation>
    <scope>NUCLEOTIDE SEQUENCE [LARGE SCALE GENOMIC DNA]</scope>
    <source>
        <strain evidence="9 10">KC615</strain>
    </source>
</reference>
<dbReference type="InterPro" id="IPR037185">
    <property type="entry name" value="EmrE-like"/>
</dbReference>
<protein>
    <submittedName>
        <fullName evidence="9">EamA family transporter</fullName>
    </submittedName>
</protein>
<sequence length="304" mass="34282">MNRSLLLPLILISTLVAGLNYPIGKMGLSFSSPYLLLAIRFLGAFVLMLPFIISLPHPKRFMPWLKIAMIGFFQSTLVLGMIYFSMHTITSANASILSSTNPIWLVLIQSLFLRVRYRRLQWMGVVLGFVGVVCTQGFHFQFQPGTLFALLAGLCWAIATLLTKHWGETIHTWVLTTYQMGFGGLFLVIASLVLEQPMFTLQQVSIFQVVWILLYLIIMSSIVQFVTWFYLIKNHDPAKISSFLFLVPLFGTVGGWLILNEALHWYVGLGAIFIALGIFFVNQPSRKKENKTLSSPIPIAENTV</sequence>
<keyword evidence="3" id="KW-1003">Cell membrane</keyword>
<feature type="transmembrane region" description="Helical" evidence="7">
    <location>
        <begin position="34"/>
        <end position="55"/>
    </location>
</feature>
<dbReference type="InterPro" id="IPR050638">
    <property type="entry name" value="AA-Vitamin_Transporters"/>
</dbReference>
<evidence type="ECO:0000313" key="9">
    <source>
        <dbReference type="EMBL" id="MXQ55020.1"/>
    </source>
</evidence>
<evidence type="ECO:0000313" key="10">
    <source>
        <dbReference type="Proteomes" id="UP000430692"/>
    </source>
</evidence>
<comment type="subcellular location">
    <subcellularLocation>
        <location evidence="1">Cell membrane</location>
        <topology evidence="1">Multi-pass membrane protein</topology>
    </subcellularLocation>
</comment>
<name>A0A6I4VYL2_9BACL</name>
<feature type="domain" description="EamA" evidence="8">
    <location>
        <begin position="144"/>
        <end position="282"/>
    </location>
</feature>
<keyword evidence="6 7" id="KW-0472">Membrane</keyword>
<feature type="transmembrane region" description="Helical" evidence="7">
    <location>
        <begin position="120"/>
        <end position="139"/>
    </location>
</feature>
<evidence type="ECO:0000256" key="3">
    <source>
        <dbReference type="ARBA" id="ARBA00022475"/>
    </source>
</evidence>
<dbReference type="InterPro" id="IPR000620">
    <property type="entry name" value="EamA_dom"/>
</dbReference>
<feature type="transmembrane region" description="Helical" evidence="7">
    <location>
        <begin position="265"/>
        <end position="282"/>
    </location>
</feature>
<evidence type="ECO:0000256" key="1">
    <source>
        <dbReference type="ARBA" id="ARBA00004651"/>
    </source>
</evidence>
<evidence type="ECO:0000259" key="8">
    <source>
        <dbReference type="Pfam" id="PF00892"/>
    </source>
</evidence>
<feature type="transmembrane region" description="Helical" evidence="7">
    <location>
        <begin position="145"/>
        <end position="163"/>
    </location>
</feature>
<dbReference type="SUPFAM" id="SSF103481">
    <property type="entry name" value="Multidrug resistance efflux transporter EmrE"/>
    <property type="match status" value="2"/>
</dbReference>
<feature type="transmembrane region" description="Helical" evidence="7">
    <location>
        <begin position="206"/>
        <end position="231"/>
    </location>
</feature>